<dbReference type="GO" id="GO:0042597">
    <property type="term" value="C:periplasmic space"/>
    <property type="evidence" value="ECO:0007669"/>
    <property type="project" value="InterPro"/>
</dbReference>
<proteinExistence type="predicted"/>
<dbReference type="STRING" id="260552.Mag101_15585"/>
<evidence type="ECO:0000259" key="7">
    <source>
        <dbReference type="Pfam" id="PF07732"/>
    </source>
</evidence>
<organism evidence="8 9">
    <name type="scientific">Microbulbifer agarilyticus</name>
    <dbReference type="NCBI Taxonomy" id="260552"/>
    <lineage>
        <taxon>Bacteria</taxon>
        <taxon>Pseudomonadati</taxon>
        <taxon>Pseudomonadota</taxon>
        <taxon>Gammaproteobacteria</taxon>
        <taxon>Cellvibrionales</taxon>
        <taxon>Microbulbiferaceae</taxon>
        <taxon>Microbulbifer</taxon>
    </lineage>
</organism>
<dbReference type="Proteomes" id="UP000188219">
    <property type="component" value="Chromosome"/>
</dbReference>
<dbReference type="InterPro" id="IPR001117">
    <property type="entry name" value="Cu-oxidase_2nd"/>
</dbReference>
<dbReference type="Pfam" id="PF07731">
    <property type="entry name" value="Cu-oxidase_2"/>
    <property type="match status" value="1"/>
</dbReference>
<accession>A0A1Q2M882</accession>
<dbReference type="InterPro" id="IPR034282">
    <property type="entry name" value="CuRO_2_CopA"/>
</dbReference>
<feature type="domain" description="Plastocyanin-like" evidence="5">
    <location>
        <begin position="243"/>
        <end position="354"/>
    </location>
</feature>
<dbReference type="InterPro" id="IPR011706">
    <property type="entry name" value="Cu-oxidase_C"/>
</dbReference>
<dbReference type="PANTHER" id="PTHR11709:SF394">
    <property type="entry name" value="FI03373P-RELATED"/>
    <property type="match status" value="1"/>
</dbReference>
<dbReference type="CDD" id="cd13874">
    <property type="entry name" value="CuRO_2_CopA"/>
    <property type="match status" value="1"/>
</dbReference>
<dbReference type="CDD" id="cd13848">
    <property type="entry name" value="CuRO_1_CopA"/>
    <property type="match status" value="1"/>
</dbReference>
<dbReference type="InterPro" id="IPR006311">
    <property type="entry name" value="TAT_signal"/>
</dbReference>
<evidence type="ECO:0000256" key="3">
    <source>
        <dbReference type="ARBA" id="ARBA00023008"/>
    </source>
</evidence>
<evidence type="ECO:0000256" key="2">
    <source>
        <dbReference type="ARBA" id="ARBA00023002"/>
    </source>
</evidence>
<dbReference type="InterPro" id="IPR011707">
    <property type="entry name" value="Cu-oxidase-like_N"/>
</dbReference>
<keyword evidence="1" id="KW-0479">Metal-binding</keyword>
<dbReference type="eggNOG" id="COG2132">
    <property type="taxonomic scope" value="Bacteria"/>
</dbReference>
<dbReference type="InterPro" id="IPR045087">
    <property type="entry name" value="Cu-oxidase_fam"/>
</dbReference>
<evidence type="ECO:0000259" key="5">
    <source>
        <dbReference type="Pfam" id="PF00394"/>
    </source>
</evidence>
<protein>
    <submittedName>
        <fullName evidence="8">Copper oxidase</fullName>
    </submittedName>
</protein>
<dbReference type="InterPro" id="IPR034279">
    <property type="entry name" value="CuRO_3_CopA"/>
</dbReference>
<feature type="region of interest" description="Disordered" evidence="4">
    <location>
        <begin position="430"/>
        <end position="450"/>
    </location>
</feature>
<dbReference type="AlphaFoldDB" id="A0A1Q2M882"/>
<dbReference type="CDD" id="cd13896">
    <property type="entry name" value="CuRO_3_CopA"/>
    <property type="match status" value="1"/>
</dbReference>
<dbReference type="Gene3D" id="2.60.40.420">
    <property type="entry name" value="Cupredoxins - blue copper proteins"/>
    <property type="match status" value="3"/>
</dbReference>
<evidence type="ECO:0000256" key="1">
    <source>
        <dbReference type="ARBA" id="ARBA00022723"/>
    </source>
</evidence>
<dbReference type="InterPro" id="IPR006376">
    <property type="entry name" value="Cu-R_CopA"/>
</dbReference>
<evidence type="ECO:0000259" key="6">
    <source>
        <dbReference type="Pfam" id="PF07731"/>
    </source>
</evidence>
<dbReference type="PROSITE" id="PS51318">
    <property type="entry name" value="TAT"/>
    <property type="match status" value="1"/>
</dbReference>
<gene>
    <name evidence="8" type="ORF">Mag101_15585</name>
</gene>
<dbReference type="InterPro" id="IPR008972">
    <property type="entry name" value="Cupredoxin"/>
</dbReference>
<dbReference type="PANTHER" id="PTHR11709">
    <property type="entry name" value="MULTI-COPPER OXIDASE"/>
    <property type="match status" value="1"/>
</dbReference>
<dbReference type="Pfam" id="PF00394">
    <property type="entry name" value="Cu-oxidase"/>
    <property type="match status" value="1"/>
</dbReference>
<keyword evidence="3" id="KW-0186">Copper</keyword>
<dbReference type="GO" id="GO:0016491">
    <property type="term" value="F:oxidoreductase activity"/>
    <property type="evidence" value="ECO:0007669"/>
    <property type="project" value="UniProtKB-KW"/>
</dbReference>
<evidence type="ECO:0000256" key="4">
    <source>
        <dbReference type="SAM" id="MobiDB-lite"/>
    </source>
</evidence>
<evidence type="ECO:0000313" key="8">
    <source>
        <dbReference type="EMBL" id="AQQ68896.1"/>
    </source>
</evidence>
<keyword evidence="2" id="KW-0560">Oxidoreductase</keyword>
<dbReference type="EMBL" id="CP019650">
    <property type="protein sequence ID" value="AQQ68896.1"/>
    <property type="molecule type" value="Genomic_DNA"/>
</dbReference>
<dbReference type="NCBIfam" id="TIGR01480">
    <property type="entry name" value="copper_res_A"/>
    <property type="match status" value="1"/>
</dbReference>
<keyword evidence="9" id="KW-1185">Reference proteome</keyword>
<dbReference type="Pfam" id="PF07732">
    <property type="entry name" value="Cu-oxidase_3"/>
    <property type="match status" value="1"/>
</dbReference>
<dbReference type="KEGG" id="maga:Mag101_15585"/>
<dbReference type="SUPFAM" id="SSF49503">
    <property type="entry name" value="Cupredoxins"/>
    <property type="match status" value="3"/>
</dbReference>
<reference evidence="8" key="1">
    <citation type="submission" date="2017-02" db="EMBL/GenBank/DDBJ databases">
        <title>Genome of Microbulbifer agarilyticus GP101.</title>
        <authorList>
            <person name="Jung J."/>
            <person name="Bae S.S."/>
            <person name="Baek K."/>
        </authorList>
    </citation>
    <scope>NUCLEOTIDE SEQUENCE [LARGE SCALE GENOMIC DNA]</scope>
    <source>
        <strain evidence="8">GP101</strain>
    </source>
</reference>
<dbReference type="GO" id="GO:0005507">
    <property type="term" value="F:copper ion binding"/>
    <property type="evidence" value="ECO:0007669"/>
    <property type="project" value="InterPro"/>
</dbReference>
<feature type="domain" description="Plastocyanin-like" evidence="7">
    <location>
        <begin position="62"/>
        <end position="173"/>
    </location>
</feature>
<sequence length="642" mass="71804">MNKYLDSSPLVAPISRRRFVTGAMSGLAGGAALAGLPASAETTQASNPLPSELRGNQFDLHVNYLPVNFTGRARTAVAVNGTVPAPVLRWKEGDTVTINVTNHLAHDTSIHWHGLILPSNMDGVPGLSFDGIRPGETFTYQFPLKQSGTYWYHSHSDFQEQRGHYGAIVIDPAEPDPVAYDRDYVVLLTDWSDQSPQDIYATLKKEGHYYNRRRRTVGDLWEEIRQKGVSQTWRDRKMWNEMRMSDRDIADVTGYTYTYLMNGQTPDANWTALFKRGEKIRLRFINGAAMSIFDIRIPGLKMTVVASDGQNIEPVTVDEFRIGVAETYDVIVEPENDTAYTLFAQTIDRSGYTRGTLTSDPRLQAKVPAMDYAPVLTHRDMGMDHSAHAMGDMPGMDHGMNHGMDHGGNHSGHSMDHGMDHSAHAMEGMDHSQHAGHQMHGAQAGNNISNNIGTTTGLGLAGYGSNAPVEHLPSEYGPGVDMRASMPANGLHDPGIGLRDHQQRYGRKVLTYGDIRNLTPTLDRRQPEREIQLHLTGNMERYMWSVNGIKFSDAEPLIFKYGERLRVTLVNDTMMTHPIHLHGMWSELETGDPEYIPRKHTVLVQPGSTISYLVTADAYGRWAYHCHLLYHMPGMFREVRVV</sequence>
<feature type="domain" description="Plastocyanin-like" evidence="6">
    <location>
        <begin position="525"/>
        <end position="640"/>
    </location>
</feature>
<evidence type="ECO:0000313" key="9">
    <source>
        <dbReference type="Proteomes" id="UP000188219"/>
    </source>
</evidence>
<name>A0A1Q2M882_9GAMM</name>
<dbReference type="InterPro" id="IPR034284">
    <property type="entry name" value="CuRO_1_CopA"/>
</dbReference>